<feature type="region of interest" description="Disordered" evidence="1">
    <location>
        <begin position="1"/>
        <end position="20"/>
    </location>
</feature>
<dbReference type="EMBL" id="JACRSN010000007">
    <property type="protein sequence ID" value="MBC8533597.1"/>
    <property type="molecule type" value="Genomic_DNA"/>
</dbReference>
<gene>
    <name evidence="2" type="ORF">IAG03_06170</name>
</gene>
<protein>
    <submittedName>
        <fullName evidence="2">Uncharacterized protein</fullName>
    </submittedName>
</protein>
<sequence length="154" mass="15592">MNCGKPKPKPKPNPQEPSDGFTIGIGCGGSAAAGAKVDGNVGCVVDSQGNFGDFASGGIGGGTPSASVSGYIQITNAPSVDKLAGQAYQVGGSAWIIGLEILVIPDKDTGEVYYGVNLGVSFGPLPEVHGETSFTAMSNVINIPDCIDQILENY</sequence>
<comment type="caution">
    <text evidence="2">The sequence shown here is derived from an EMBL/GenBank/DDBJ whole genome shotgun (WGS) entry which is preliminary data.</text>
</comment>
<feature type="compositionally biased region" description="Basic residues" evidence="1">
    <location>
        <begin position="1"/>
        <end position="10"/>
    </location>
</feature>
<dbReference type="AlphaFoldDB" id="A0A926HMX2"/>
<name>A0A926HMX2_9FIRM</name>
<keyword evidence="3" id="KW-1185">Reference proteome</keyword>
<organism evidence="2 3">
    <name type="scientific">Yeguia hominis</name>
    <dbReference type="NCBI Taxonomy" id="2763662"/>
    <lineage>
        <taxon>Bacteria</taxon>
        <taxon>Bacillati</taxon>
        <taxon>Bacillota</taxon>
        <taxon>Clostridia</taxon>
        <taxon>Eubacteriales</taxon>
        <taxon>Yeguiaceae</taxon>
        <taxon>Yeguia</taxon>
    </lineage>
</organism>
<evidence type="ECO:0000313" key="2">
    <source>
        <dbReference type="EMBL" id="MBC8533597.1"/>
    </source>
</evidence>
<evidence type="ECO:0000313" key="3">
    <source>
        <dbReference type="Proteomes" id="UP000651482"/>
    </source>
</evidence>
<proteinExistence type="predicted"/>
<dbReference type="Proteomes" id="UP000651482">
    <property type="component" value="Unassembled WGS sequence"/>
</dbReference>
<dbReference type="RefSeq" id="WP_249319117.1">
    <property type="nucleotide sequence ID" value="NZ_JACRSN010000007.1"/>
</dbReference>
<reference evidence="2" key="1">
    <citation type="submission" date="2020-08" db="EMBL/GenBank/DDBJ databases">
        <title>Genome public.</title>
        <authorList>
            <person name="Liu C."/>
            <person name="Sun Q."/>
        </authorList>
    </citation>
    <scope>NUCLEOTIDE SEQUENCE</scope>
    <source>
        <strain evidence="2">NSJ-40</strain>
    </source>
</reference>
<evidence type="ECO:0000256" key="1">
    <source>
        <dbReference type="SAM" id="MobiDB-lite"/>
    </source>
</evidence>
<accession>A0A926HMX2</accession>